<gene>
    <name evidence="2" type="ORF">TrST_g3677</name>
</gene>
<dbReference type="AlphaFoldDB" id="A0A9W7BE78"/>
<feature type="region of interest" description="Disordered" evidence="1">
    <location>
        <begin position="101"/>
        <end position="133"/>
    </location>
</feature>
<keyword evidence="3" id="KW-1185">Reference proteome</keyword>
<reference evidence="3" key="1">
    <citation type="journal article" date="2023" name="Commun. Biol.">
        <title>Genome analysis of Parmales, the sister group of diatoms, reveals the evolutionary specialization of diatoms from phago-mixotrophs to photoautotrophs.</title>
        <authorList>
            <person name="Ban H."/>
            <person name="Sato S."/>
            <person name="Yoshikawa S."/>
            <person name="Yamada K."/>
            <person name="Nakamura Y."/>
            <person name="Ichinomiya M."/>
            <person name="Sato N."/>
            <person name="Blanc-Mathieu R."/>
            <person name="Endo H."/>
            <person name="Kuwata A."/>
            <person name="Ogata H."/>
        </authorList>
    </citation>
    <scope>NUCLEOTIDE SEQUENCE [LARGE SCALE GENOMIC DNA]</scope>
    <source>
        <strain evidence="3">NIES 3701</strain>
    </source>
</reference>
<dbReference type="EMBL" id="BRXY01000348">
    <property type="protein sequence ID" value="GMH88926.1"/>
    <property type="molecule type" value="Genomic_DNA"/>
</dbReference>
<evidence type="ECO:0000256" key="1">
    <source>
        <dbReference type="SAM" id="MobiDB-lite"/>
    </source>
</evidence>
<organism evidence="2 3">
    <name type="scientific">Triparma strigata</name>
    <dbReference type="NCBI Taxonomy" id="1606541"/>
    <lineage>
        <taxon>Eukaryota</taxon>
        <taxon>Sar</taxon>
        <taxon>Stramenopiles</taxon>
        <taxon>Ochrophyta</taxon>
        <taxon>Bolidophyceae</taxon>
        <taxon>Parmales</taxon>
        <taxon>Triparmaceae</taxon>
        <taxon>Triparma</taxon>
    </lineage>
</organism>
<evidence type="ECO:0000313" key="3">
    <source>
        <dbReference type="Proteomes" id="UP001165085"/>
    </source>
</evidence>
<comment type="caution">
    <text evidence="2">The sequence shown here is derived from an EMBL/GenBank/DDBJ whole genome shotgun (WGS) entry which is preliminary data.</text>
</comment>
<accession>A0A9W7BE78</accession>
<proteinExistence type="predicted"/>
<dbReference type="Proteomes" id="UP001165085">
    <property type="component" value="Unassembled WGS sequence"/>
</dbReference>
<sequence>MNGLGFELTFTRVESNRPHLFDEIKKTYVNETAAKKETIVRLAKLVTDASDRYGSVSGEEAHVFHNCLENIIELIESRITKFREDRLQPRKEISVFNGASPVVEEEAEGQPEMQRKKKKKKKKKKKDSTPNEVNTMVGVGVTIGAEGEFVMKASTFVGPRKGEVYKVGSKGVGYYKDLSYVPSAVEVVESSDSDSDGVDLDESLDAIPVERGVVKRWVDNLEHEDWDNIFGDGVSAQDLEESTADSPDEKGGFFSLLKRFGSFSKG</sequence>
<feature type="compositionally biased region" description="Basic residues" evidence="1">
    <location>
        <begin position="115"/>
        <end position="126"/>
    </location>
</feature>
<evidence type="ECO:0000313" key="2">
    <source>
        <dbReference type="EMBL" id="GMH88926.1"/>
    </source>
</evidence>
<protein>
    <submittedName>
        <fullName evidence="2">Uncharacterized protein</fullName>
    </submittedName>
</protein>
<name>A0A9W7BE78_9STRA</name>